<proteinExistence type="inferred from homology"/>
<sequence length="722" mass="80660">MWWLYNEKVPKQCVSLLPGLTYRVGRAQGHIICHKDASVSRNHALIQVLAGEAEGSGARPRVEIRDQGSKYGTYVGEAAIASTETSASSAGNSLSLDASSPKGPKTVSTTENVRIKFGFQTSIFMLKWTHLVCTGSSLNRTQKLELSQTLQYFPHAKFVTNWHRDVTHLVMNEVILTLKVVQALAKGTPIVTPLFFKDLKQCSISQQILPDVANYVPKLVEKTLNPANISCKVDPNRKTLFQGREFVFCTRAQMDRYQWAIHDAGGESVCASPTKVLDLQSDSVLVIKPMNEADMDRNPEFKTITETLKQLGRHSFPEQNIGIALLKSRVDLDLNPKKKPQLKLSQKLIDASQDQNKWASQTQSLRPPTQSMLTLTGRTSKVPETLTGDKSEVKLERGGQERMEDDDDDLFGPSTSFKRPPSPKATPNSKRVKIEQVWEPSPKPVNDEEEDLFGCTPLPSMEPQASEITLSDVSVSKKRRKESPKANQSPVKRSRLLHCPETGIEIRPKKGLQKEIVRTVHSHEQLHGSSDNEMPQEILSVHIKKKGVQVLPSTSTLSASSSSASKENSTIMSENGMFFKKKSKVLSETRQHESSINDISLGCSLITLKHLVRPEVPKPTFVPSNNSQELGRPVKNFKRFKKQGLASQMRRQFVSLNNTINQTRQPTHENSFTGNVGNHSSPNVRGQSEEDEDHDRISEEDEEVMQSEEGHGQSQEGEMWDF</sequence>
<dbReference type="EMBL" id="VCGU01000009">
    <property type="protein sequence ID" value="TRY71064.1"/>
    <property type="molecule type" value="Genomic_DNA"/>
</dbReference>
<dbReference type="GO" id="GO:0003684">
    <property type="term" value="F:damaged DNA binding"/>
    <property type="evidence" value="ECO:0007669"/>
    <property type="project" value="TreeGrafter"/>
</dbReference>
<dbReference type="GO" id="GO:0007095">
    <property type="term" value="P:mitotic G2 DNA damage checkpoint signaling"/>
    <property type="evidence" value="ECO:0007669"/>
    <property type="project" value="InterPro"/>
</dbReference>
<dbReference type="Pfam" id="PF16508">
    <property type="entry name" value="NIBRIN_BRCT_II"/>
    <property type="match status" value="1"/>
</dbReference>
<evidence type="ECO:0000256" key="3">
    <source>
        <dbReference type="ARBA" id="ARBA00022454"/>
    </source>
</evidence>
<evidence type="ECO:0000256" key="2">
    <source>
        <dbReference type="ARBA" id="ARBA00004286"/>
    </source>
</evidence>
<dbReference type="GO" id="GO:0030870">
    <property type="term" value="C:Mre11 complex"/>
    <property type="evidence" value="ECO:0007669"/>
    <property type="project" value="InterPro"/>
</dbReference>
<feature type="region of interest" description="Disordered" evidence="8">
    <location>
        <begin position="355"/>
        <end position="493"/>
    </location>
</feature>
<accession>A0A553P047</accession>
<dbReference type="GO" id="GO:0005694">
    <property type="term" value="C:chromosome"/>
    <property type="evidence" value="ECO:0007669"/>
    <property type="project" value="UniProtKB-SubCell"/>
</dbReference>
<comment type="similarity">
    <text evidence="7">Belongs to the Nibrin family.</text>
</comment>
<feature type="compositionally biased region" description="Low complexity" evidence="8">
    <location>
        <begin position="712"/>
        <end position="722"/>
    </location>
</feature>
<dbReference type="SMART" id="SM00240">
    <property type="entry name" value="FHA"/>
    <property type="match status" value="1"/>
</dbReference>
<keyword evidence="5" id="KW-0234">DNA repair</keyword>
<evidence type="ECO:0000313" key="11">
    <source>
        <dbReference type="Proteomes" id="UP000318571"/>
    </source>
</evidence>
<dbReference type="InterPro" id="IPR036420">
    <property type="entry name" value="BRCT_dom_sf"/>
</dbReference>
<evidence type="ECO:0000313" key="10">
    <source>
        <dbReference type="EMBL" id="TRY71064.1"/>
    </source>
</evidence>
<feature type="compositionally biased region" description="Basic and acidic residues" evidence="8">
    <location>
        <begin position="387"/>
        <end position="402"/>
    </location>
</feature>
<keyword evidence="3" id="KW-0158">Chromosome</keyword>
<feature type="domain" description="FHA" evidence="9">
    <location>
        <begin position="22"/>
        <end position="80"/>
    </location>
</feature>
<dbReference type="InterPro" id="IPR043014">
    <property type="entry name" value="Nibrin_BRCT2_sf"/>
</dbReference>
<dbReference type="Gene3D" id="2.60.200.20">
    <property type="match status" value="1"/>
</dbReference>
<keyword evidence="11" id="KW-1185">Reference proteome</keyword>
<dbReference type="Pfam" id="PF00498">
    <property type="entry name" value="FHA"/>
    <property type="match status" value="1"/>
</dbReference>
<keyword evidence="6" id="KW-0539">Nucleus</keyword>
<evidence type="ECO:0000256" key="6">
    <source>
        <dbReference type="ARBA" id="ARBA00023242"/>
    </source>
</evidence>
<dbReference type="PROSITE" id="PS50006">
    <property type="entry name" value="FHA_DOMAIN"/>
    <property type="match status" value="1"/>
</dbReference>
<dbReference type="CDD" id="cd17741">
    <property type="entry name" value="BRCT_nibrin"/>
    <property type="match status" value="1"/>
</dbReference>
<evidence type="ECO:0000256" key="7">
    <source>
        <dbReference type="ARBA" id="ARBA00044757"/>
    </source>
</evidence>
<feature type="compositionally biased region" description="Acidic residues" evidence="8">
    <location>
        <begin position="689"/>
        <end position="706"/>
    </location>
</feature>
<gene>
    <name evidence="10" type="ORF">TCAL_16410</name>
</gene>
<dbReference type="InterPro" id="IPR032429">
    <property type="entry name" value="Nibrin_BRCT2"/>
</dbReference>
<dbReference type="Gene3D" id="3.40.50.10190">
    <property type="entry name" value="BRCT domain"/>
    <property type="match status" value="1"/>
</dbReference>
<feature type="compositionally biased region" description="Polar residues" evidence="8">
    <location>
        <begin position="355"/>
        <end position="379"/>
    </location>
</feature>
<dbReference type="InterPro" id="IPR040227">
    <property type="entry name" value="Nibrin-rel"/>
</dbReference>
<keyword evidence="4" id="KW-0227">DNA damage</keyword>
<dbReference type="Proteomes" id="UP000318571">
    <property type="component" value="Chromosome 9"/>
</dbReference>
<reference evidence="10 11" key="1">
    <citation type="journal article" date="2018" name="Nat. Ecol. Evol.">
        <title>Genomic signatures of mitonuclear coevolution across populations of Tigriopus californicus.</title>
        <authorList>
            <person name="Barreto F.S."/>
            <person name="Watson E.T."/>
            <person name="Lima T.G."/>
            <person name="Willett C.S."/>
            <person name="Edmands S."/>
            <person name="Li W."/>
            <person name="Burton R.S."/>
        </authorList>
    </citation>
    <scope>NUCLEOTIDE SEQUENCE [LARGE SCALE GENOMIC DNA]</scope>
    <source>
        <strain evidence="10 11">San Diego</strain>
    </source>
</reference>
<evidence type="ECO:0000256" key="1">
    <source>
        <dbReference type="ARBA" id="ARBA00004123"/>
    </source>
</evidence>
<evidence type="ECO:0000259" key="9">
    <source>
        <dbReference type="PROSITE" id="PS50006"/>
    </source>
</evidence>
<organism evidence="10 11">
    <name type="scientific">Tigriopus californicus</name>
    <name type="common">Marine copepod</name>
    <dbReference type="NCBI Taxonomy" id="6832"/>
    <lineage>
        <taxon>Eukaryota</taxon>
        <taxon>Metazoa</taxon>
        <taxon>Ecdysozoa</taxon>
        <taxon>Arthropoda</taxon>
        <taxon>Crustacea</taxon>
        <taxon>Multicrustacea</taxon>
        <taxon>Hexanauplia</taxon>
        <taxon>Copepoda</taxon>
        <taxon>Harpacticoida</taxon>
        <taxon>Harpacticidae</taxon>
        <taxon>Tigriopus</taxon>
    </lineage>
</organism>
<comment type="subcellular location">
    <subcellularLocation>
        <location evidence="2">Chromosome</location>
    </subcellularLocation>
    <subcellularLocation>
        <location evidence="1">Nucleus</location>
    </subcellularLocation>
</comment>
<dbReference type="SUPFAM" id="SSF49879">
    <property type="entry name" value="SMAD/FHA domain"/>
    <property type="match status" value="1"/>
</dbReference>
<dbReference type="PANTHER" id="PTHR12162:SF0">
    <property type="entry name" value="NIBRIN"/>
    <property type="match status" value="1"/>
</dbReference>
<feature type="region of interest" description="Disordered" evidence="8">
    <location>
        <begin position="659"/>
        <end position="722"/>
    </location>
</feature>
<dbReference type="CDD" id="cd22667">
    <property type="entry name" value="FHA_NBN"/>
    <property type="match status" value="1"/>
</dbReference>
<feature type="region of interest" description="Disordered" evidence="8">
    <location>
        <begin position="89"/>
        <end position="108"/>
    </location>
</feature>
<dbReference type="GO" id="GO:0000724">
    <property type="term" value="P:double-strand break repair via homologous recombination"/>
    <property type="evidence" value="ECO:0007669"/>
    <property type="project" value="TreeGrafter"/>
</dbReference>
<dbReference type="STRING" id="6832.A0A553P047"/>
<dbReference type="PANTHER" id="PTHR12162">
    <property type="entry name" value="NIBRIN-RELATED"/>
    <property type="match status" value="1"/>
</dbReference>
<feature type="compositionally biased region" description="Polar residues" evidence="8">
    <location>
        <begin position="659"/>
        <end position="686"/>
    </location>
</feature>
<dbReference type="InterPro" id="IPR000253">
    <property type="entry name" value="FHA_dom"/>
</dbReference>
<protein>
    <recommendedName>
        <fullName evidence="9">FHA domain-containing protein</fullName>
    </recommendedName>
</protein>
<name>A0A553P047_TIGCA</name>
<comment type="caution">
    <text evidence="10">The sequence shown here is derived from an EMBL/GenBank/DDBJ whole genome shotgun (WGS) entry which is preliminary data.</text>
</comment>
<dbReference type="OrthoDB" id="552194at2759"/>
<evidence type="ECO:0000256" key="4">
    <source>
        <dbReference type="ARBA" id="ARBA00022763"/>
    </source>
</evidence>
<evidence type="ECO:0000256" key="8">
    <source>
        <dbReference type="SAM" id="MobiDB-lite"/>
    </source>
</evidence>
<dbReference type="AlphaFoldDB" id="A0A553P047"/>
<dbReference type="Gene3D" id="3.40.50.10980">
    <property type="entry name" value="Nibrin, BRCT2 domain"/>
    <property type="match status" value="1"/>
</dbReference>
<dbReference type="SUPFAM" id="SSF52113">
    <property type="entry name" value="BRCT domain"/>
    <property type="match status" value="1"/>
</dbReference>
<evidence type="ECO:0000256" key="5">
    <source>
        <dbReference type="ARBA" id="ARBA00023204"/>
    </source>
</evidence>
<dbReference type="InterPro" id="IPR008984">
    <property type="entry name" value="SMAD_FHA_dom_sf"/>
</dbReference>